<dbReference type="InterPro" id="IPR032779">
    <property type="entry name" value="FliG_M"/>
</dbReference>
<dbReference type="AlphaFoldDB" id="A0A0U9HUV7"/>
<dbReference type="RefSeq" id="WP_059175897.1">
    <property type="nucleotide sequence ID" value="NZ_BCNO01000001.1"/>
</dbReference>
<dbReference type="Gene3D" id="1.10.220.30">
    <property type="match status" value="3"/>
</dbReference>
<feature type="domain" description="Flagellar motor switch protein FliG C-terminal" evidence="11">
    <location>
        <begin position="209"/>
        <end position="315"/>
    </location>
</feature>
<dbReference type="Pfam" id="PF01706">
    <property type="entry name" value="FliG_C"/>
    <property type="match status" value="1"/>
</dbReference>
<sequence length="326" mass="36534">MRKFSGIEKVAAFLSIIGEDAATELFKHFDPIELARIIPMMSRIKLTPEEAEAILKEFSEKIGAAPVTVDEEYIKTILTKAFGEEQAAKLISKIESGASAFDILRWLDSASIATMLQREHPQTIAIVLAHLEPTQAAEVLSKFPEQLKIEVSERIANLDQISPTILSELEDVLQSQLRSYTQSRRIGGVKTVAEILNQLDRTSEELILKNIEEKDPILAEEIRKLMFTFEDLLYVDDRGIQTILKEVSTDDLALALKMASDELKEKIFKNMSSRAVEILKEEMEAKGPVRVSDIEKAQMNIVRVARKLEEEGKIVVAKRGGEAVVT</sequence>
<keyword evidence="14" id="KW-0969">Cilium</keyword>
<evidence type="ECO:0000256" key="6">
    <source>
        <dbReference type="ARBA" id="ARBA00022500"/>
    </source>
</evidence>
<keyword evidence="14" id="KW-0966">Cell projection</keyword>
<reference evidence="15" key="1">
    <citation type="submission" date="2016-01" db="EMBL/GenBank/DDBJ databases">
        <title>Draft genome sequence of Thermodesulfovibrio aggregans strain TGE-P1.</title>
        <authorList>
            <person name="Sekiguchi Y."/>
            <person name="Ohashi A."/>
            <person name="Matsuura N."/>
            <person name="Tourlousse M.D."/>
        </authorList>
    </citation>
    <scope>NUCLEOTIDE SEQUENCE [LARGE SCALE GENOMIC DNA]</scope>
    <source>
        <strain evidence="15">TGE-P1</strain>
    </source>
</reference>
<dbReference type="PANTHER" id="PTHR30534">
    <property type="entry name" value="FLAGELLAR MOTOR SWITCH PROTEIN FLIG"/>
    <property type="match status" value="1"/>
</dbReference>
<dbReference type="FunFam" id="1.10.220.30:FF:000001">
    <property type="entry name" value="Flagellar motor switch protein FliG"/>
    <property type="match status" value="1"/>
</dbReference>
<dbReference type="Proteomes" id="UP000054976">
    <property type="component" value="Unassembled WGS sequence"/>
</dbReference>
<dbReference type="InterPro" id="IPR000090">
    <property type="entry name" value="Flg_Motor_Flig"/>
</dbReference>
<dbReference type="Pfam" id="PF14841">
    <property type="entry name" value="FliG_M"/>
    <property type="match status" value="1"/>
</dbReference>
<dbReference type="GO" id="GO:0003774">
    <property type="term" value="F:cytoskeletal motor activity"/>
    <property type="evidence" value="ECO:0007669"/>
    <property type="project" value="InterPro"/>
</dbReference>
<feature type="domain" description="Flagellar motor switch protein FliG N-terminal" evidence="13">
    <location>
        <begin position="4"/>
        <end position="98"/>
    </location>
</feature>
<dbReference type="InterPro" id="IPR028263">
    <property type="entry name" value="FliG_N"/>
</dbReference>
<evidence type="ECO:0000259" key="12">
    <source>
        <dbReference type="Pfam" id="PF14841"/>
    </source>
</evidence>
<evidence type="ECO:0000256" key="8">
    <source>
        <dbReference type="ARBA" id="ARBA00023136"/>
    </source>
</evidence>
<name>A0A0U9HUV7_9BACT</name>
<evidence type="ECO:0000256" key="7">
    <source>
        <dbReference type="ARBA" id="ARBA00022779"/>
    </source>
</evidence>
<dbReference type="GO" id="GO:0009425">
    <property type="term" value="C:bacterial-type flagellum basal body"/>
    <property type="evidence" value="ECO:0007669"/>
    <property type="project" value="UniProtKB-SubCell"/>
</dbReference>
<comment type="function">
    <text evidence="10">FliG is one of three proteins (FliG, FliN, FliM) that forms the rotor-mounted switch complex (C ring), located at the base of the basal body. This complex interacts with the CheY and CheZ chemotaxis proteins, in addition to contacting components of the motor that determine the direction of flagellar rotation.</text>
</comment>
<feature type="domain" description="Flagellar motor switch protein FliG middle" evidence="12">
    <location>
        <begin position="111"/>
        <end position="182"/>
    </location>
</feature>
<evidence type="ECO:0000256" key="2">
    <source>
        <dbReference type="ARBA" id="ARBA00004413"/>
    </source>
</evidence>
<dbReference type="EMBL" id="BCNO01000001">
    <property type="protein sequence ID" value="GAQ94445.1"/>
    <property type="molecule type" value="Genomic_DNA"/>
</dbReference>
<keyword evidence="14" id="KW-0282">Flagellum</keyword>
<dbReference type="PANTHER" id="PTHR30534:SF0">
    <property type="entry name" value="FLAGELLAR MOTOR SWITCH PROTEIN FLIG"/>
    <property type="match status" value="1"/>
</dbReference>
<keyword evidence="6" id="KW-0145">Chemotaxis</keyword>
<dbReference type="InterPro" id="IPR011002">
    <property type="entry name" value="FliG_a-hlx"/>
</dbReference>
<keyword evidence="8" id="KW-0472">Membrane</keyword>
<proteinExistence type="inferred from homology"/>
<evidence type="ECO:0000313" key="14">
    <source>
        <dbReference type="EMBL" id="GAQ94445.1"/>
    </source>
</evidence>
<keyword evidence="15" id="KW-1185">Reference proteome</keyword>
<keyword evidence="9" id="KW-0975">Bacterial flagellum</keyword>
<organism evidence="14 15">
    <name type="scientific">Thermodesulfovibrio aggregans</name>
    <dbReference type="NCBI Taxonomy" id="86166"/>
    <lineage>
        <taxon>Bacteria</taxon>
        <taxon>Pseudomonadati</taxon>
        <taxon>Nitrospirota</taxon>
        <taxon>Thermodesulfovibrionia</taxon>
        <taxon>Thermodesulfovibrionales</taxon>
        <taxon>Thermodesulfovibrionaceae</taxon>
        <taxon>Thermodesulfovibrio</taxon>
    </lineage>
</organism>
<gene>
    <name evidence="14" type="ORF">TAGGR_1626</name>
</gene>
<evidence type="ECO:0000256" key="4">
    <source>
        <dbReference type="ARBA" id="ARBA00021870"/>
    </source>
</evidence>
<accession>A0A0U9HUV7</accession>
<dbReference type="PIRSF" id="PIRSF003161">
    <property type="entry name" value="FliG"/>
    <property type="match status" value="1"/>
</dbReference>
<comment type="subcellular location">
    <subcellularLocation>
        <location evidence="1">Bacterial flagellum basal body</location>
    </subcellularLocation>
    <subcellularLocation>
        <location evidence="2">Cell membrane</location>
        <topology evidence="2">Peripheral membrane protein</topology>
        <orientation evidence="2">Cytoplasmic side</orientation>
    </subcellularLocation>
</comment>
<evidence type="ECO:0000259" key="11">
    <source>
        <dbReference type="Pfam" id="PF01706"/>
    </source>
</evidence>
<evidence type="ECO:0000256" key="3">
    <source>
        <dbReference type="ARBA" id="ARBA00010299"/>
    </source>
</evidence>
<dbReference type="GO" id="GO:0071973">
    <property type="term" value="P:bacterial-type flagellum-dependent cell motility"/>
    <property type="evidence" value="ECO:0007669"/>
    <property type="project" value="InterPro"/>
</dbReference>
<dbReference type="InterPro" id="IPR023087">
    <property type="entry name" value="Flg_Motor_Flig_C"/>
</dbReference>
<dbReference type="Pfam" id="PF14842">
    <property type="entry name" value="FliG_N"/>
    <property type="match status" value="1"/>
</dbReference>
<comment type="similarity">
    <text evidence="3">Belongs to the FliG family.</text>
</comment>
<evidence type="ECO:0000313" key="15">
    <source>
        <dbReference type="Proteomes" id="UP000054976"/>
    </source>
</evidence>
<dbReference type="GO" id="GO:0005886">
    <property type="term" value="C:plasma membrane"/>
    <property type="evidence" value="ECO:0007669"/>
    <property type="project" value="UniProtKB-SubCell"/>
</dbReference>
<evidence type="ECO:0000256" key="5">
    <source>
        <dbReference type="ARBA" id="ARBA00022475"/>
    </source>
</evidence>
<keyword evidence="5" id="KW-1003">Cell membrane</keyword>
<dbReference type="GO" id="GO:0006935">
    <property type="term" value="P:chemotaxis"/>
    <property type="evidence" value="ECO:0007669"/>
    <property type="project" value="UniProtKB-KW"/>
</dbReference>
<dbReference type="SUPFAM" id="SSF48029">
    <property type="entry name" value="FliG"/>
    <property type="match status" value="2"/>
</dbReference>
<evidence type="ECO:0000256" key="9">
    <source>
        <dbReference type="ARBA" id="ARBA00023143"/>
    </source>
</evidence>
<dbReference type="STRING" id="86166.TAGGR_1626"/>
<keyword evidence="7" id="KW-0283">Flagellar rotation</keyword>
<protein>
    <recommendedName>
        <fullName evidence="4">Flagellar motor switch protein FliG</fullName>
    </recommendedName>
</protein>
<comment type="caution">
    <text evidence="14">The sequence shown here is derived from an EMBL/GenBank/DDBJ whole genome shotgun (WGS) entry which is preliminary data.</text>
</comment>
<evidence type="ECO:0000256" key="1">
    <source>
        <dbReference type="ARBA" id="ARBA00004117"/>
    </source>
</evidence>
<dbReference type="NCBIfam" id="TIGR00207">
    <property type="entry name" value="fliG"/>
    <property type="match status" value="1"/>
</dbReference>
<evidence type="ECO:0000256" key="10">
    <source>
        <dbReference type="ARBA" id="ARBA00025598"/>
    </source>
</evidence>
<evidence type="ECO:0000259" key="13">
    <source>
        <dbReference type="Pfam" id="PF14842"/>
    </source>
</evidence>
<dbReference type="PRINTS" id="PR00954">
    <property type="entry name" value="FLGMOTORFLIG"/>
</dbReference>
<dbReference type="OrthoDB" id="9780302at2"/>